<evidence type="ECO:0000313" key="1">
    <source>
        <dbReference type="EMBL" id="KAF3486965.1"/>
    </source>
</evidence>
<name>A0A8S9MSM7_BRACR</name>
<protein>
    <submittedName>
        <fullName evidence="1">Uncharacterized protein</fullName>
    </submittedName>
</protein>
<gene>
    <name evidence="1" type="ORF">F2Q69_00056190</name>
</gene>
<organism evidence="1 2">
    <name type="scientific">Brassica cretica</name>
    <name type="common">Mustard</name>
    <dbReference type="NCBI Taxonomy" id="69181"/>
    <lineage>
        <taxon>Eukaryota</taxon>
        <taxon>Viridiplantae</taxon>
        <taxon>Streptophyta</taxon>
        <taxon>Embryophyta</taxon>
        <taxon>Tracheophyta</taxon>
        <taxon>Spermatophyta</taxon>
        <taxon>Magnoliopsida</taxon>
        <taxon>eudicotyledons</taxon>
        <taxon>Gunneridae</taxon>
        <taxon>Pentapetalae</taxon>
        <taxon>rosids</taxon>
        <taxon>malvids</taxon>
        <taxon>Brassicales</taxon>
        <taxon>Brassicaceae</taxon>
        <taxon>Brassiceae</taxon>
        <taxon>Brassica</taxon>
    </lineage>
</organism>
<sequence length="154" mass="17463">MSIRCVPSPSPIVAALPSGIYHLSRVVISYQVRNTTNVIKVEREKRQMELDPQSHHTITPIVNRPYKTTALLIQDLMSIRCVPSPSPIVAALPSGIYHLSRVVISYQVRNTTNVIKVEREKRQMELDPQSHHTITPIINVGHWRSGTCNRRVVQ</sequence>
<accession>A0A8S9MSM7</accession>
<evidence type="ECO:0000313" key="2">
    <source>
        <dbReference type="Proteomes" id="UP000712600"/>
    </source>
</evidence>
<dbReference type="AlphaFoldDB" id="A0A8S9MSM7"/>
<reference evidence="1" key="1">
    <citation type="submission" date="2019-12" db="EMBL/GenBank/DDBJ databases">
        <title>Genome sequencing and annotation of Brassica cretica.</title>
        <authorList>
            <person name="Studholme D.J."/>
            <person name="Sarris P."/>
        </authorList>
    </citation>
    <scope>NUCLEOTIDE SEQUENCE</scope>
    <source>
        <strain evidence="1">PFS-109/04</strain>
        <tissue evidence="1">Leaf</tissue>
    </source>
</reference>
<proteinExistence type="predicted"/>
<dbReference type="Proteomes" id="UP000712600">
    <property type="component" value="Unassembled WGS sequence"/>
</dbReference>
<dbReference type="EMBL" id="QGKX02002183">
    <property type="protein sequence ID" value="KAF3486965.1"/>
    <property type="molecule type" value="Genomic_DNA"/>
</dbReference>
<comment type="caution">
    <text evidence="1">The sequence shown here is derived from an EMBL/GenBank/DDBJ whole genome shotgun (WGS) entry which is preliminary data.</text>
</comment>